<evidence type="ECO:0000313" key="3">
    <source>
        <dbReference type="Proteomes" id="UP000319836"/>
    </source>
</evidence>
<comment type="caution">
    <text evidence="2">The sequence shown here is derived from an EMBL/GenBank/DDBJ whole genome shotgun (WGS) entry which is preliminary data.</text>
</comment>
<feature type="region of interest" description="Disordered" evidence="1">
    <location>
        <begin position="377"/>
        <end position="400"/>
    </location>
</feature>
<dbReference type="AlphaFoldDB" id="A0A538U8G8"/>
<evidence type="ECO:0000256" key="1">
    <source>
        <dbReference type="SAM" id="MobiDB-lite"/>
    </source>
</evidence>
<organism evidence="2 3">
    <name type="scientific">Eiseniibacteriota bacterium</name>
    <dbReference type="NCBI Taxonomy" id="2212470"/>
    <lineage>
        <taxon>Bacteria</taxon>
        <taxon>Candidatus Eiseniibacteriota</taxon>
    </lineage>
</organism>
<sequence>MLAADPLAPEIHAEGVRADVPAVLAQQEFALVELLERGRDARLLEIERVLATPQVLHQIVARGVAALVDQLLGQEREDELVVGLQAVPQKDHLRQGIVDDPVDDVGQRLERRLVRAALVQVIHEALADRLRVERLPRGEPPDGLDHARPVIDLALHGLAHQSQRVLAREIADHLVVRTGQEPPVVAAPLLEILRAREHHEHGMVLDEIGQHVEDVRAQETRVDLVLEQLVFVEQEDELLGGKLLQHLADEFLEGGGMRRVRAEHRKRNRLAHFSERGADLLRDPQQELDLVADRHRLHVDQHRDEIRSEAPIEDLEQDRRLAAAALAAEHHEPTDRGVLEVLPHHLELGFAAEEHGPAADRVADDVGIRMDRSEMGWGRPFGHGGQRRARGRRRTESLARGERRVTARGNTCGDGVVKTIVPGNPRRC</sequence>
<accession>A0A538U8G8</accession>
<reference evidence="2 3" key="1">
    <citation type="journal article" date="2019" name="Nat. Microbiol.">
        <title>Mediterranean grassland soil C-N compound turnover is dependent on rainfall and depth, and is mediated by genomically divergent microorganisms.</title>
        <authorList>
            <person name="Diamond S."/>
            <person name="Andeer P.F."/>
            <person name="Li Z."/>
            <person name="Crits-Christoph A."/>
            <person name="Burstein D."/>
            <person name="Anantharaman K."/>
            <person name="Lane K.R."/>
            <person name="Thomas B.C."/>
            <person name="Pan C."/>
            <person name="Northen T.R."/>
            <person name="Banfield J.F."/>
        </authorList>
    </citation>
    <scope>NUCLEOTIDE SEQUENCE [LARGE SCALE GENOMIC DNA]</scope>
    <source>
        <strain evidence="2">WS_10</strain>
    </source>
</reference>
<dbReference type="Proteomes" id="UP000319836">
    <property type="component" value="Unassembled WGS sequence"/>
</dbReference>
<dbReference type="EMBL" id="VBPA01000075">
    <property type="protein sequence ID" value="TMQ72157.1"/>
    <property type="molecule type" value="Genomic_DNA"/>
</dbReference>
<evidence type="ECO:0000313" key="2">
    <source>
        <dbReference type="EMBL" id="TMQ72157.1"/>
    </source>
</evidence>
<protein>
    <submittedName>
        <fullName evidence="2">Uncharacterized protein</fullName>
    </submittedName>
</protein>
<proteinExistence type="predicted"/>
<gene>
    <name evidence="2" type="ORF">E6K80_03495</name>
</gene>
<name>A0A538U8G8_UNCEI</name>